<name>A0AA51UG94_9EURY</name>
<dbReference type="KEGG" id="mmav:RE476_00960"/>
<dbReference type="SUPFAM" id="SSF48371">
    <property type="entry name" value="ARM repeat"/>
    <property type="match status" value="1"/>
</dbReference>
<dbReference type="InterPro" id="IPR016024">
    <property type="entry name" value="ARM-type_fold"/>
</dbReference>
<gene>
    <name evidence="1" type="ORF">RE476_00960</name>
</gene>
<proteinExistence type="predicted"/>
<keyword evidence="2" id="KW-1185">Reference proteome</keyword>
<dbReference type="Proteomes" id="UP001183006">
    <property type="component" value="Chromosome"/>
</dbReference>
<dbReference type="GeneID" id="84228667"/>
<dbReference type="AlphaFoldDB" id="A0AA51UG94"/>
<protein>
    <submittedName>
        <fullName evidence="1">Uncharacterized protein</fullName>
    </submittedName>
</protein>
<evidence type="ECO:0000313" key="2">
    <source>
        <dbReference type="Proteomes" id="UP001183006"/>
    </source>
</evidence>
<sequence>MNMSTNNEVDDTDNIINEVDFDTEVITYLNYVGHIRRKELVNDLMSEHKDERGYSQKSIDRKLGILVKTGQIKVLKEPEELERYGIDREDGKASYLVSKRTSELKEYLDNMIDLLKNGDDIEKREALVELDTFKNSYVLDSVQLDLLVQSLDTTNKKLIMQIINILYEYIDKRRRDPLNRDTFIEKLRDLLTRYPERENNNDHLRTALIHLLGYYNDQSVIDQLMKDVNTLDNLSSVQPDYETWYTATILESNRELLFDIITKLRRDKREKEATFLSSIRHKARVHLGMV</sequence>
<reference evidence="1" key="1">
    <citation type="submission" date="2023-08" db="EMBL/GenBank/DDBJ databases">
        <title>Methanolobus mangrovi sp. nov. and Methanolobus sediminis sp. nov, two novel methylotrophic methanogens isolated from mangrove sediments in China.</title>
        <authorList>
            <person name="Zhou J."/>
        </authorList>
    </citation>
    <scope>NUCLEOTIDE SEQUENCE</scope>
    <source>
        <strain evidence="1">FTZ2</strain>
    </source>
</reference>
<evidence type="ECO:0000313" key="1">
    <source>
        <dbReference type="EMBL" id="WMW22418.1"/>
    </source>
</evidence>
<dbReference type="EMBL" id="CP133594">
    <property type="protein sequence ID" value="WMW22418.1"/>
    <property type="molecule type" value="Genomic_DNA"/>
</dbReference>
<accession>A0AA51UG94</accession>
<organism evidence="1 2">
    <name type="scientific">Methanolobus mangrovi</name>
    <dbReference type="NCBI Taxonomy" id="3072977"/>
    <lineage>
        <taxon>Archaea</taxon>
        <taxon>Methanobacteriati</taxon>
        <taxon>Methanobacteriota</taxon>
        <taxon>Stenosarchaea group</taxon>
        <taxon>Methanomicrobia</taxon>
        <taxon>Methanosarcinales</taxon>
        <taxon>Methanosarcinaceae</taxon>
        <taxon>Methanolobus</taxon>
    </lineage>
</organism>
<dbReference type="RefSeq" id="WP_309308325.1">
    <property type="nucleotide sequence ID" value="NZ_CP133594.1"/>
</dbReference>